<proteinExistence type="predicted"/>
<reference evidence="5 6" key="1">
    <citation type="submission" date="2020-10" db="EMBL/GenBank/DDBJ databases">
        <title>Sequencing the genomes of 1000 actinobacteria strains.</title>
        <authorList>
            <person name="Klenk H.-P."/>
        </authorList>
    </citation>
    <scope>NUCLEOTIDE SEQUENCE [LARGE SCALE GENOMIC DNA]</scope>
    <source>
        <strain evidence="5 6">DSM 46661</strain>
    </source>
</reference>
<feature type="domain" description="HTH luxR-type" evidence="4">
    <location>
        <begin position="53"/>
        <end position="118"/>
    </location>
</feature>
<evidence type="ECO:0000259" key="4">
    <source>
        <dbReference type="PROSITE" id="PS50043"/>
    </source>
</evidence>
<dbReference type="PROSITE" id="PS00622">
    <property type="entry name" value="HTH_LUXR_1"/>
    <property type="match status" value="1"/>
</dbReference>
<dbReference type="InterPro" id="IPR000792">
    <property type="entry name" value="Tscrpt_reg_LuxR_C"/>
</dbReference>
<dbReference type="SUPFAM" id="SSF46894">
    <property type="entry name" value="C-terminal effector domain of the bipartite response regulators"/>
    <property type="match status" value="1"/>
</dbReference>
<gene>
    <name evidence="5" type="ORF">H4W30_002077</name>
</gene>
<dbReference type="GO" id="GO:0003677">
    <property type="term" value="F:DNA binding"/>
    <property type="evidence" value="ECO:0007669"/>
    <property type="project" value="UniProtKB-KW"/>
</dbReference>
<dbReference type="PANTHER" id="PTHR44688">
    <property type="entry name" value="DNA-BINDING TRANSCRIPTIONAL ACTIVATOR DEVR_DOSR"/>
    <property type="match status" value="1"/>
</dbReference>
<dbReference type="SMART" id="SM00421">
    <property type="entry name" value="HTH_LUXR"/>
    <property type="match status" value="1"/>
</dbReference>
<dbReference type="EMBL" id="JADBEJ010000003">
    <property type="protein sequence ID" value="MBE1575030.1"/>
    <property type="molecule type" value="Genomic_DNA"/>
</dbReference>
<dbReference type="Pfam" id="PF00196">
    <property type="entry name" value="GerE"/>
    <property type="match status" value="1"/>
</dbReference>
<keyword evidence="3" id="KW-0804">Transcription</keyword>
<dbReference type="RefSeq" id="WP_191334917.1">
    <property type="nucleotide sequence ID" value="NZ_JADBEJ010000003.1"/>
</dbReference>
<dbReference type="PRINTS" id="PR00038">
    <property type="entry name" value="HTHLUXR"/>
</dbReference>
<sequence>MALNRIAAAYLIRHNARTAVHELFGAARLNVTADEVGPTQIPRYLVSASTPKVPAAPGLLTPRELQILLLIAAGLENPEIARSLHVSVDTVKTHARSLFRKLGARGRANAVHIAHQRGIMGGE</sequence>
<organism evidence="5 6">
    <name type="scientific">Amycolatopsis roodepoortensis</name>
    <dbReference type="NCBI Taxonomy" id="700274"/>
    <lineage>
        <taxon>Bacteria</taxon>
        <taxon>Bacillati</taxon>
        <taxon>Actinomycetota</taxon>
        <taxon>Actinomycetes</taxon>
        <taxon>Pseudonocardiales</taxon>
        <taxon>Pseudonocardiaceae</taxon>
        <taxon>Amycolatopsis</taxon>
    </lineage>
</organism>
<evidence type="ECO:0000256" key="1">
    <source>
        <dbReference type="ARBA" id="ARBA00023015"/>
    </source>
</evidence>
<evidence type="ECO:0000313" key="6">
    <source>
        <dbReference type="Proteomes" id="UP000656548"/>
    </source>
</evidence>
<dbReference type="PROSITE" id="PS50043">
    <property type="entry name" value="HTH_LUXR_2"/>
    <property type="match status" value="1"/>
</dbReference>
<evidence type="ECO:0000256" key="3">
    <source>
        <dbReference type="ARBA" id="ARBA00023163"/>
    </source>
</evidence>
<dbReference type="InterPro" id="IPR016032">
    <property type="entry name" value="Sig_transdc_resp-reg_C-effctor"/>
</dbReference>
<comment type="caution">
    <text evidence="5">The sequence shown here is derived from an EMBL/GenBank/DDBJ whole genome shotgun (WGS) entry which is preliminary data.</text>
</comment>
<accession>A0ABR9L3C3</accession>
<keyword evidence="1" id="KW-0805">Transcription regulation</keyword>
<dbReference type="Gene3D" id="1.10.10.10">
    <property type="entry name" value="Winged helix-like DNA-binding domain superfamily/Winged helix DNA-binding domain"/>
    <property type="match status" value="1"/>
</dbReference>
<keyword evidence="2 5" id="KW-0238">DNA-binding</keyword>
<dbReference type="PANTHER" id="PTHR44688:SF16">
    <property type="entry name" value="DNA-BINDING TRANSCRIPTIONAL ACTIVATOR DEVR_DOSR"/>
    <property type="match status" value="1"/>
</dbReference>
<keyword evidence="6" id="KW-1185">Reference proteome</keyword>
<protein>
    <submittedName>
        <fullName evidence="5">DNA-binding NarL/FixJ family response regulator</fullName>
    </submittedName>
</protein>
<evidence type="ECO:0000256" key="2">
    <source>
        <dbReference type="ARBA" id="ARBA00023125"/>
    </source>
</evidence>
<dbReference type="CDD" id="cd06170">
    <property type="entry name" value="LuxR_C_like"/>
    <property type="match status" value="1"/>
</dbReference>
<dbReference type="InterPro" id="IPR036388">
    <property type="entry name" value="WH-like_DNA-bd_sf"/>
</dbReference>
<name>A0ABR9L3C3_9PSEU</name>
<dbReference type="Proteomes" id="UP000656548">
    <property type="component" value="Unassembled WGS sequence"/>
</dbReference>
<evidence type="ECO:0000313" key="5">
    <source>
        <dbReference type="EMBL" id="MBE1575030.1"/>
    </source>
</evidence>